<keyword evidence="3" id="KW-1185">Reference proteome</keyword>
<sequence length="96" mass="11199">MFSKVQFNFVIVNACVPIAFDFVWSSISFLFAIKKYLLFWNVIDIMEADNAFSFDDSSSDSSDDEELAELMVVNMIHNYSNKYLYKEKVRTLSWAP</sequence>
<protein>
    <submittedName>
        <fullName evidence="2">Uncharacterized protein</fullName>
    </submittedName>
</protein>
<proteinExistence type="predicted"/>
<keyword evidence="1" id="KW-0812">Transmembrane</keyword>
<comment type="caution">
    <text evidence="2">The sequence shown here is derived from an EMBL/GenBank/DDBJ whole genome shotgun (WGS) entry which is preliminary data.</text>
</comment>
<dbReference type="EMBL" id="JAYWIO010000005">
    <property type="protein sequence ID" value="KAK7259183.1"/>
    <property type="molecule type" value="Genomic_DNA"/>
</dbReference>
<keyword evidence="1" id="KW-1133">Transmembrane helix</keyword>
<feature type="transmembrane region" description="Helical" evidence="1">
    <location>
        <begin position="6"/>
        <end position="33"/>
    </location>
</feature>
<dbReference type="Proteomes" id="UP001372338">
    <property type="component" value="Unassembled WGS sequence"/>
</dbReference>
<keyword evidence="1" id="KW-0472">Membrane</keyword>
<organism evidence="2 3">
    <name type="scientific">Crotalaria pallida</name>
    <name type="common">Smooth rattlebox</name>
    <name type="synonym">Crotalaria striata</name>
    <dbReference type="NCBI Taxonomy" id="3830"/>
    <lineage>
        <taxon>Eukaryota</taxon>
        <taxon>Viridiplantae</taxon>
        <taxon>Streptophyta</taxon>
        <taxon>Embryophyta</taxon>
        <taxon>Tracheophyta</taxon>
        <taxon>Spermatophyta</taxon>
        <taxon>Magnoliopsida</taxon>
        <taxon>eudicotyledons</taxon>
        <taxon>Gunneridae</taxon>
        <taxon>Pentapetalae</taxon>
        <taxon>rosids</taxon>
        <taxon>fabids</taxon>
        <taxon>Fabales</taxon>
        <taxon>Fabaceae</taxon>
        <taxon>Papilionoideae</taxon>
        <taxon>50 kb inversion clade</taxon>
        <taxon>genistoids sensu lato</taxon>
        <taxon>core genistoids</taxon>
        <taxon>Crotalarieae</taxon>
        <taxon>Crotalaria</taxon>
    </lineage>
</organism>
<dbReference type="AlphaFoldDB" id="A0AAN9EL30"/>
<evidence type="ECO:0000313" key="2">
    <source>
        <dbReference type="EMBL" id="KAK7259183.1"/>
    </source>
</evidence>
<evidence type="ECO:0000256" key="1">
    <source>
        <dbReference type="SAM" id="Phobius"/>
    </source>
</evidence>
<accession>A0AAN9EL30</accession>
<gene>
    <name evidence="2" type="ORF">RIF29_24783</name>
</gene>
<evidence type="ECO:0000313" key="3">
    <source>
        <dbReference type="Proteomes" id="UP001372338"/>
    </source>
</evidence>
<name>A0AAN9EL30_CROPI</name>
<reference evidence="2 3" key="1">
    <citation type="submission" date="2024-01" db="EMBL/GenBank/DDBJ databases">
        <title>The genomes of 5 underutilized Papilionoideae crops provide insights into root nodulation and disease resistanc.</title>
        <authorList>
            <person name="Yuan L."/>
        </authorList>
    </citation>
    <scope>NUCLEOTIDE SEQUENCE [LARGE SCALE GENOMIC DNA]</scope>
    <source>
        <strain evidence="2">ZHUSHIDOU_FW_LH</strain>
        <tissue evidence="2">Leaf</tissue>
    </source>
</reference>